<proteinExistence type="predicted"/>
<feature type="compositionally biased region" description="Acidic residues" evidence="1">
    <location>
        <begin position="539"/>
        <end position="552"/>
    </location>
</feature>
<protein>
    <submittedName>
        <fullName evidence="2">Uncharacterized protein</fullName>
    </submittedName>
</protein>
<feature type="region of interest" description="Disordered" evidence="1">
    <location>
        <begin position="467"/>
        <end position="552"/>
    </location>
</feature>
<feature type="region of interest" description="Disordered" evidence="1">
    <location>
        <begin position="1"/>
        <end position="109"/>
    </location>
</feature>
<evidence type="ECO:0000313" key="2">
    <source>
        <dbReference type="EMBL" id="KAF4449992.1"/>
    </source>
</evidence>
<organism evidence="2 3">
    <name type="scientific">Fusarium albosuccineum</name>
    <dbReference type="NCBI Taxonomy" id="1237068"/>
    <lineage>
        <taxon>Eukaryota</taxon>
        <taxon>Fungi</taxon>
        <taxon>Dikarya</taxon>
        <taxon>Ascomycota</taxon>
        <taxon>Pezizomycotina</taxon>
        <taxon>Sordariomycetes</taxon>
        <taxon>Hypocreomycetidae</taxon>
        <taxon>Hypocreales</taxon>
        <taxon>Nectriaceae</taxon>
        <taxon>Fusarium</taxon>
        <taxon>Fusarium decemcellulare species complex</taxon>
    </lineage>
</organism>
<keyword evidence="3" id="KW-1185">Reference proteome</keyword>
<gene>
    <name evidence="2" type="ORF">FALBO_16552</name>
</gene>
<name>A0A8H4KF01_9HYPO</name>
<feature type="compositionally biased region" description="Basic and acidic residues" evidence="1">
    <location>
        <begin position="78"/>
        <end position="108"/>
    </location>
</feature>
<feature type="compositionally biased region" description="Basic and acidic residues" evidence="1">
    <location>
        <begin position="489"/>
        <end position="502"/>
    </location>
</feature>
<evidence type="ECO:0000313" key="3">
    <source>
        <dbReference type="Proteomes" id="UP000554235"/>
    </source>
</evidence>
<dbReference type="OrthoDB" id="4838614at2759"/>
<reference evidence="2 3" key="1">
    <citation type="submission" date="2020-01" db="EMBL/GenBank/DDBJ databases">
        <title>Identification and distribution of gene clusters putatively required for synthesis of sphingolipid metabolism inhibitors in phylogenetically diverse species of the filamentous fungus Fusarium.</title>
        <authorList>
            <person name="Kim H.-S."/>
            <person name="Busman M."/>
            <person name="Brown D.W."/>
            <person name="Divon H."/>
            <person name="Uhlig S."/>
            <person name="Proctor R.H."/>
        </authorList>
    </citation>
    <scope>NUCLEOTIDE SEQUENCE [LARGE SCALE GENOMIC DNA]</scope>
    <source>
        <strain evidence="2 3">NRRL 20459</strain>
    </source>
</reference>
<evidence type="ECO:0000256" key="1">
    <source>
        <dbReference type="SAM" id="MobiDB-lite"/>
    </source>
</evidence>
<dbReference type="EMBL" id="JAADYS010003164">
    <property type="protein sequence ID" value="KAF4449992.1"/>
    <property type="molecule type" value="Genomic_DNA"/>
</dbReference>
<feature type="compositionally biased region" description="Basic and acidic residues" evidence="1">
    <location>
        <begin position="37"/>
        <end position="65"/>
    </location>
</feature>
<dbReference type="AlphaFoldDB" id="A0A8H4KF01"/>
<sequence length="552" mass="62916">MNHVDDSKPPRPKSPALGPANERPSRSKVWEQVFGPPHEENDRIIVERRRPSEHVDTHPADDAAQRRAGKTEQQPSDWHQDERAHEYLAPERGRNDRIAPRPPTETRFDAVYNPTHAKDVTVHLEFDVVSDLDDEVEEFNRLVRQGDFAHAKSFFDDRLVAHSAHPWIFVQYAEMLLEMDELNRQDDIIPVPENMGSTEKLRSEIPTLLALLDIFVSIALDADIDDRTPAFIDKCLRSASAIGDSIMENFPNHVKSRPFLRFILTRSSIVARRSKKSCLDFEYLLGFSGATSFPKHIGLPFYIPVRRENPGWVTSDMPQDSFQPVEMVLNASKEIKDYSTEALCLMELAIRRSNPNSIFDELARYLIARDDDSKAKLLRDLNDLGSWHEPSNLLNPDRACAREIIQQALSPSNHGQQPQKNVHAGVRHYQWLPNYLQEFIDGHVDHPYSKPPRDDPYEETPQTIIIRHGAPPEPHGYNEAKFSAPHSPHRGDTRERQRHPDEDAIPPKVEKVTEQPSGNRNHPIAPLSKALTLRPTIEEGYDSSDDGIDSTA</sequence>
<comment type="caution">
    <text evidence="2">The sequence shown here is derived from an EMBL/GenBank/DDBJ whole genome shotgun (WGS) entry which is preliminary data.</text>
</comment>
<accession>A0A8H4KF01</accession>
<dbReference type="Proteomes" id="UP000554235">
    <property type="component" value="Unassembled WGS sequence"/>
</dbReference>